<evidence type="ECO:0000313" key="3">
    <source>
        <dbReference type="Proteomes" id="UP001204320"/>
    </source>
</evidence>
<dbReference type="PANTHER" id="PTHR39184:SF1">
    <property type="entry name" value="PBSX PHAGE TERMINASE LARGE SUBUNIT"/>
    <property type="match status" value="1"/>
</dbReference>
<dbReference type="Pfam" id="PF04466">
    <property type="entry name" value="Terminase_3"/>
    <property type="match status" value="1"/>
</dbReference>
<dbReference type="Gene3D" id="3.30.420.280">
    <property type="match status" value="1"/>
</dbReference>
<comment type="caution">
    <text evidence="2">The sequence shown here is derived from an EMBL/GenBank/DDBJ whole genome shotgun (WGS) entry which is preliminary data.</text>
</comment>
<sequence length="427" mass="48916">MATDASELVIPAFHDVLGDVMCHGHTHYWLHGGRGSTKSSFVSVAIVLLVLARPDANAVVVRRFSNTLRDSVFEQVQWAIGALGLTRWFRARVSPMELTYLPTGQRIVFRGADDPLKLKGTKFGRGYAAVVWFEELDQFDGIDAVRSILNSLRRGGDDFWIFYTYNPPRTLWSWVNREELERERRADTLVRRSSYLDVVGSHPEWLGAPFVEEAEWLRESDERAWRSEYLGEVTGTGGSVFGNVVGRRLTDAQCRGFARTRTGVDWGWFPDPWRFVRCGWVPGERRLFLFEELTANRKTPAETGAMAADALTYADAPGEEPYRHDELIWCDDTPDGKQSMAVWRRDLGLRVRPARKSNMRRLSYEWLAGLREIAIDPVRCPLAYEEFRLKEFERGRDGEWVDEIPDGNDHSIDAVRYAMMDDVLRGA</sequence>
<dbReference type="PANTHER" id="PTHR39184">
    <property type="match status" value="1"/>
</dbReference>
<organism evidence="2 3">
    <name type="scientific">Tractidigestivibacter montrealensis</name>
    <dbReference type="NCBI Taxonomy" id="2972466"/>
    <lineage>
        <taxon>Bacteria</taxon>
        <taxon>Bacillati</taxon>
        <taxon>Actinomycetota</taxon>
        <taxon>Coriobacteriia</taxon>
        <taxon>Coriobacteriales</taxon>
        <taxon>Atopobiaceae</taxon>
        <taxon>Tractidigestivibacter</taxon>
    </lineage>
</organism>
<dbReference type="EMBL" id="JANSKA010000009">
    <property type="protein sequence ID" value="MCR9037374.1"/>
    <property type="molecule type" value="Genomic_DNA"/>
</dbReference>
<reference evidence="2 3" key="1">
    <citation type="submission" date="2022-08" db="EMBL/GenBank/DDBJ databases">
        <title>Tractidigestivibacter montrealensis type strain KD21.</title>
        <authorList>
            <person name="Diop K."/>
            <person name="Richard C."/>
            <person name="Routy B."/>
        </authorList>
    </citation>
    <scope>NUCLEOTIDE SEQUENCE [LARGE SCALE GENOMIC DNA]</scope>
    <source>
        <strain evidence="2 3">KD21</strain>
    </source>
</reference>
<feature type="domain" description="Phage terminase large subunit N-terminal" evidence="1">
    <location>
        <begin position="26"/>
        <end position="232"/>
    </location>
</feature>
<dbReference type="Proteomes" id="UP001204320">
    <property type="component" value="Unassembled WGS sequence"/>
</dbReference>
<dbReference type="Gene3D" id="3.40.50.300">
    <property type="entry name" value="P-loop containing nucleotide triphosphate hydrolases"/>
    <property type="match status" value="1"/>
</dbReference>
<evidence type="ECO:0000259" key="1">
    <source>
        <dbReference type="Pfam" id="PF04466"/>
    </source>
</evidence>
<name>A0ABT1ZAY2_9ACTN</name>
<dbReference type="InterPro" id="IPR052380">
    <property type="entry name" value="Viral_DNA_packaging_terminase"/>
</dbReference>
<accession>A0ABT1ZAY2</accession>
<evidence type="ECO:0000313" key="2">
    <source>
        <dbReference type="EMBL" id="MCR9037374.1"/>
    </source>
</evidence>
<proteinExistence type="predicted"/>
<dbReference type="RefSeq" id="WP_258499769.1">
    <property type="nucleotide sequence ID" value="NZ_JANSKA010000009.1"/>
</dbReference>
<keyword evidence="3" id="KW-1185">Reference proteome</keyword>
<dbReference type="InterPro" id="IPR027417">
    <property type="entry name" value="P-loop_NTPase"/>
</dbReference>
<gene>
    <name evidence="2" type="ORF">NVS32_10500</name>
</gene>
<dbReference type="InterPro" id="IPR035412">
    <property type="entry name" value="Terminase_L_N"/>
</dbReference>
<protein>
    <submittedName>
        <fullName evidence="2">Phage terminase large subunit</fullName>
    </submittedName>
</protein>